<evidence type="ECO:0000256" key="5">
    <source>
        <dbReference type="RuleBase" id="RU000553"/>
    </source>
</evidence>
<dbReference type="InterPro" id="IPR036046">
    <property type="entry name" value="Acylphosphatase-like_dom_sf"/>
</dbReference>
<keyword evidence="9" id="KW-1185">Reference proteome</keyword>
<dbReference type="PRINTS" id="PR00112">
    <property type="entry name" value="ACYLPHPHTASE"/>
</dbReference>
<dbReference type="Pfam" id="PF00708">
    <property type="entry name" value="Acylphosphatase"/>
    <property type="match status" value="1"/>
</dbReference>
<evidence type="ECO:0000256" key="6">
    <source>
        <dbReference type="RuleBase" id="RU004168"/>
    </source>
</evidence>
<evidence type="ECO:0000313" key="9">
    <source>
        <dbReference type="Proteomes" id="UP001157733"/>
    </source>
</evidence>
<evidence type="ECO:0000256" key="4">
    <source>
        <dbReference type="PROSITE-ProRule" id="PRU00520"/>
    </source>
</evidence>
<dbReference type="InterPro" id="IPR001792">
    <property type="entry name" value="Acylphosphatase-like_dom"/>
</dbReference>
<dbReference type="PROSITE" id="PS00150">
    <property type="entry name" value="ACYLPHOSPHATASE_1"/>
    <property type="match status" value="1"/>
</dbReference>
<gene>
    <name evidence="8" type="primary">acyP</name>
    <name evidence="8" type="ORF">NSPWAT_0423</name>
</gene>
<dbReference type="SUPFAM" id="SSF54975">
    <property type="entry name" value="Acylphosphatase/BLUF domain-like"/>
    <property type="match status" value="1"/>
</dbReference>
<feature type="active site" evidence="4">
    <location>
        <position position="20"/>
    </location>
</feature>
<dbReference type="RefSeq" id="WP_282010232.1">
    <property type="nucleotide sequence ID" value="NZ_OX336137.1"/>
</dbReference>
<dbReference type="GO" id="GO:0003998">
    <property type="term" value="F:acylphosphatase activity"/>
    <property type="evidence" value="ECO:0007669"/>
    <property type="project" value="UniProtKB-EC"/>
</dbReference>
<evidence type="ECO:0000259" key="7">
    <source>
        <dbReference type="PROSITE" id="PS51160"/>
    </source>
</evidence>
<dbReference type="InterPro" id="IPR017968">
    <property type="entry name" value="Acylphosphatase_CS"/>
</dbReference>
<sequence>MSEAAVRLKVEGRVQGVFFRASTERVAKELGVAGWVRNLDDGSVEIHAEGGRETLDRLIDWCRQGPTLARVENVDVNWTSVEGLRSFDIR</sequence>
<protein>
    <recommendedName>
        <fullName evidence="2 4">Acylphosphatase</fullName>
        <ecNumber evidence="2 4">3.6.1.7</ecNumber>
    </recommendedName>
</protein>
<dbReference type="PANTHER" id="PTHR47268:SF4">
    <property type="entry name" value="ACYLPHOSPHATASE"/>
    <property type="match status" value="1"/>
</dbReference>
<comment type="similarity">
    <text evidence="1 6">Belongs to the acylphosphatase family.</text>
</comment>
<evidence type="ECO:0000313" key="8">
    <source>
        <dbReference type="EMBL" id="CAI2717282.1"/>
    </source>
</evidence>
<evidence type="ECO:0000256" key="1">
    <source>
        <dbReference type="ARBA" id="ARBA00005614"/>
    </source>
</evidence>
<comment type="catalytic activity">
    <reaction evidence="3 4 5">
        <text>an acyl phosphate + H2O = a carboxylate + phosphate + H(+)</text>
        <dbReference type="Rhea" id="RHEA:14965"/>
        <dbReference type="ChEBI" id="CHEBI:15377"/>
        <dbReference type="ChEBI" id="CHEBI:15378"/>
        <dbReference type="ChEBI" id="CHEBI:29067"/>
        <dbReference type="ChEBI" id="CHEBI:43474"/>
        <dbReference type="ChEBI" id="CHEBI:59918"/>
        <dbReference type="EC" id="3.6.1.7"/>
    </reaction>
</comment>
<dbReference type="PROSITE" id="PS00151">
    <property type="entry name" value="ACYLPHOSPHATASE_2"/>
    <property type="match status" value="1"/>
</dbReference>
<name>A0ABM9HAX1_9BACT</name>
<accession>A0ABM9HAX1</accession>
<feature type="domain" description="Acylphosphatase-like" evidence="7">
    <location>
        <begin position="5"/>
        <end position="90"/>
    </location>
</feature>
<reference evidence="8 9" key="1">
    <citation type="submission" date="2022-09" db="EMBL/GenBank/DDBJ databases">
        <authorList>
            <person name="Kop L."/>
        </authorList>
    </citation>
    <scope>NUCLEOTIDE SEQUENCE [LARGE SCALE GENOMIC DNA]</scope>
    <source>
        <strain evidence="8 9">347</strain>
    </source>
</reference>
<dbReference type="Proteomes" id="UP001157733">
    <property type="component" value="Chromosome"/>
</dbReference>
<feature type="active site" evidence="4">
    <location>
        <position position="38"/>
    </location>
</feature>
<evidence type="ECO:0000256" key="2">
    <source>
        <dbReference type="ARBA" id="ARBA00012150"/>
    </source>
</evidence>
<dbReference type="PANTHER" id="PTHR47268">
    <property type="entry name" value="ACYLPHOSPHATASE"/>
    <property type="match status" value="1"/>
</dbReference>
<dbReference type="PROSITE" id="PS51160">
    <property type="entry name" value="ACYLPHOSPHATASE_3"/>
    <property type="match status" value="1"/>
</dbReference>
<dbReference type="EC" id="3.6.1.7" evidence="2 4"/>
<dbReference type="Gene3D" id="3.30.70.100">
    <property type="match status" value="1"/>
</dbReference>
<evidence type="ECO:0000256" key="3">
    <source>
        <dbReference type="ARBA" id="ARBA00047645"/>
    </source>
</evidence>
<proteinExistence type="inferred from homology"/>
<organism evidence="8 9">
    <name type="scientific">Nitrospina watsonii</name>
    <dbReference type="NCBI Taxonomy" id="1323948"/>
    <lineage>
        <taxon>Bacteria</taxon>
        <taxon>Pseudomonadati</taxon>
        <taxon>Nitrospinota/Tectimicrobiota group</taxon>
        <taxon>Nitrospinota</taxon>
        <taxon>Nitrospinia</taxon>
        <taxon>Nitrospinales</taxon>
        <taxon>Nitrospinaceae</taxon>
        <taxon>Nitrospina</taxon>
    </lineage>
</organism>
<keyword evidence="4 5" id="KW-0378">Hydrolase</keyword>
<dbReference type="InterPro" id="IPR020456">
    <property type="entry name" value="Acylphosphatase"/>
</dbReference>
<dbReference type="EMBL" id="OX336137">
    <property type="protein sequence ID" value="CAI2717282.1"/>
    <property type="molecule type" value="Genomic_DNA"/>
</dbReference>